<dbReference type="Pfam" id="PF05331">
    <property type="entry name" value="DUF742"/>
    <property type="match status" value="1"/>
</dbReference>
<sequence>MTRRREDARVTPAYLATGGRATGRRPLPDSLTRLVRTDTEEPAGLSPPQAQLLNAVDEGVLTLAEAGSHLALPLSAVRILAGDLIEARLIDAIEPAMDQDAELLERVLTGLQELRIPTGKSA</sequence>
<dbReference type="PANTHER" id="PTHR36221">
    <property type="entry name" value="DUF742 DOMAIN-CONTAINING PROTEIN"/>
    <property type="match status" value="1"/>
</dbReference>
<dbReference type="InterPro" id="IPR007995">
    <property type="entry name" value="DUF742"/>
</dbReference>
<dbReference type="Proteomes" id="UP000190539">
    <property type="component" value="Unassembled WGS sequence"/>
</dbReference>
<reference evidence="1 2" key="1">
    <citation type="submission" date="2017-02" db="EMBL/GenBank/DDBJ databases">
        <title>Draft Genome Sequence of Streptomyces tsukubaensis F601, a Producer of the immunosuppressant tacrolimus FK506.</title>
        <authorList>
            <person name="Zong G."/>
            <person name="Zhong C."/>
            <person name="Fu J."/>
            <person name="Qin R."/>
            <person name="Cao G."/>
        </authorList>
    </citation>
    <scope>NUCLEOTIDE SEQUENCE [LARGE SCALE GENOMIC DNA]</scope>
    <source>
        <strain evidence="1 2">F601</strain>
    </source>
</reference>
<evidence type="ECO:0008006" key="3">
    <source>
        <dbReference type="Google" id="ProtNLM"/>
    </source>
</evidence>
<dbReference type="PANTHER" id="PTHR36221:SF1">
    <property type="entry name" value="DUF742 DOMAIN-CONTAINING PROTEIN"/>
    <property type="match status" value="1"/>
</dbReference>
<comment type="caution">
    <text evidence="1">The sequence shown here is derived from an EMBL/GenBank/DDBJ whole genome shotgun (WGS) entry which is preliminary data.</text>
</comment>
<protein>
    <recommendedName>
        <fullName evidence="3">DUF742 domain-containing protein</fullName>
    </recommendedName>
</protein>
<name>A0A1V4A720_9ACTN</name>
<evidence type="ECO:0000313" key="1">
    <source>
        <dbReference type="EMBL" id="OON77312.1"/>
    </source>
</evidence>
<dbReference type="AlphaFoldDB" id="A0A1V4A720"/>
<dbReference type="RefSeq" id="WP_077969344.1">
    <property type="nucleotide sequence ID" value="NZ_CP045178.1"/>
</dbReference>
<accession>A0A1V4A720</accession>
<dbReference type="STRING" id="83656.B1H18_18885"/>
<keyword evidence="2" id="KW-1185">Reference proteome</keyword>
<proteinExistence type="predicted"/>
<dbReference type="EMBL" id="MVFC01000015">
    <property type="protein sequence ID" value="OON77312.1"/>
    <property type="molecule type" value="Genomic_DNA"/>
</dbReference>
<organism evidence="1 2">
    <name type="scientific">Streptomyces tsukubensis</name>
    <dbReference type="NCBI Taxonomy" id="83656"/>
    <lineage>
        <taxon>Bacteria</taxon>
        <taxon>Bacillati</taxon>
        <taxon>Actinomycetota</taxon>
        <taxon>Actinomycetes</taxon>
        <taxon>Kitasatosporales</taxon>
        <taxon>Streptomycetaceae</taxon>
        <taxon>Streptomyces</taxon>
    </lineage>
</organism>
<dbReference type="OrthoDB" id="4563801at2"/>
<gene>
    <name evidence="1" type="ORF">B1H18_18885</name>
</gene>
<evidence type="ECO:0000313" key="2">
    <source>
        <dbReference type="Proteomes" id="UP000190539"/>
    </source>
</evidence>